<feature type="signal peptide" evidence="1">
    <location>
        <begin position="1"/>
        <end position="24"/>
    </location>
</feature>
<gene>
    <name evidence="4" type="ORF">CLV93_107112</name>
    <name evidence="3" type="ORF">JCM18694_28430</name>
</gene>
<dbReference type="EMBL" id="PYGC01000007">
    <property type="protein sequence ID" value="PSK82000.1"/>
    <property type="molecule type" value="Genomic_DNA"/>
</dbReference>
<feature type="domain" description="FAS1" evidence="2">
    <location>
        <begin position="39"/>
        <end position="176"/>
    </location>
</feature>
<evidence type="ECO:0000313" key="4">
    <source>
        <dbReference type="EMBL" id="PSK82000.1"/>
    </source>
</evidence>
<organism evidence="4 5">
    <name type="scientific">Prolixibacter denitrificans</name>
    <dbReference type="NCBI Taxonomy" id="1541063"/>
    <lineage>
        <taxon>Bacteria</taxon>
        <taxon>Pseudomonadati</taxon>
        <taxon>Bacteroidota</taxon>
        <taxon>Bacteroidia</taxon>
        <taxon>Marinilabiliales</taxon>
        <taxon>Prolixibacteraceae</taxon>
        <taxon>Prolixibacter</taxon>
    </lineage>
</organism>
<evidence type="ECO:0000256" key="1">
    <source>
        <dbReference type="SAM" id="SignalP"/>
    </source>
</evidence>
<accession>A0A2P8CAK9</accession>
<dbReference type="InterPro" id="IPR050904">
    <property type="entry name" value="Adhesion/Biosynth-related"/>
</dbReference>
<dbReference type="PANTHER" id="PTHR10900">
    <property type="entry name" value="PERIOSTIN-RELATED"/>
    <property type="match status" value="1"/>
</dbReference>
<dbReference type="PROSITE" id="PS50213">
    <property type="entry name" value="FAS1"/>
    <property type="match status" value="3"/>
</dbReference>
<proteinExistence type="predicted"/>
<dbReference type="EMBL" id="BLAU01000001">
    <property type="protein sequence ID" value="GET22597.1"/>
    <property type="molecule type" value="Genomic_DNA"/>
</dbReference>
<comment type="caution">
    <text evidence="4">The sequence shown here is derived from an EMBL/GenBank/DDBJ whole genome shotgun (WGS) entry which is preliminary data.</text>
</comment>
<feature type="chain" id="PRO_5015153358" evidence="1">
    <location>
        <begin position="25"/>
        <end position="452"/>
    </location>
</feature>
<dbReference type="SMART" id="SM00554">
    <property type="entry name" value="FAS1"/>
    <property type="match status" value="3"/>
</dbReference>
<reference evidence="4 5" key="1">
    <citation type="submission" date="2018-03" db="EMBL/GenBank/DDBJ databases">
        <title>Genomic Encyclopedia of Archaeal and Bacterial Type Strains, Phase II (KMG-II): from individual species to whole genera.</title>
        <authorList>
            <person name="Goeker M."/>
        </authorList>
    </citation>
    <scope>NUCLEOTIDE SEQUENCE [LARGE SCALE GENOMIC DNA]</scope>
    <source>
        <strain evidence="4 5">DSM 27267</strain>
    </source>
</reference>
<dbReference type="SUPFAM" id="SSF82153">
    <property type="entry name" value="FAS1 domain"/>
    <property type="match status" value="3"/>
</dbReference>
<dbReference type="Gene3D" id="2.30.180.10">
    <property type="entry name" value="FAS1 domain"/>
    <property type="match status" value="3"/>
</dbReference>
<dbReference type="PROSITE" id="PS51257">
    <property type="entry name" value="PROKAR_LIPOPROTEIN"/>
    <property type="match status" value="1"/>
</dbReference>
<reference evidence="3 6" key="2">
    <citation type="submission" date="2019-10" db="EMBL/GenBank/DDBJ databases">
        <title>Prolixibacter strains distinguished by the presence of nitrate reductase genes were adept at nitrate-dependent anaerobic corrosion of metallic iron and carbon steel.</title>
        <authorList>
            <person name="Iino T."/>
            <person name="Shono N."/>
            <person name="Ito K."/>
            <person name="Nakamura R."/>
            <person name="Sueoka K."/>
            <person name="Harayama S."/>
            <person name="Ohkuma M."/>
        </authorList>
    </citation>
    <scope>NUCLEOTIDE SEQUENCE [LARGE SCALE GENOMIC DNA]</scope>
    <source>
        <strain evidence="3 6">MIC1-1</strain>
    </source>
</reference>
<dbReference type="PANTHER" id="PTHR10900:SF77">
    <property type="entry name" value="FI19380P1"/>
    <property type="match status" value="1"/>
</dbReference>
<dbReference type="GO" id="GO:0005615">
    <property type="term" value="C:extracellular space"/>
    <property type="evidence" value="ECO:0007669"/>
    <property type="project" value="TreeGrafter"/>
</dbReference>
<dbReference type="RefSeq" id="WP_106542801.1">
    <property type="nucleotide sequence ID" value="NZ_BLAU01000001.1"/>
</dbReference>
<dbReference type="Proteomes" id="UP000396862">
    <property type="component" value="Unassembled WGS sequence"/>
</dbReference>
<dbReference type="InterPro" id="IPR000782">
    <property type="entry name" value="FAS1_domain"/>
</dbReference>
<dbReference type="FunFam" id="2.30.180.10:FF:000032">
    <property type="entry name" value="Fasciclin domain-containing protein, putative"/>
    <property type="match status" value="3"/>
</dbReference>
<feature type="domain" description="FAS1" evidence="2">
    <location>
        <begin position="317"/>
        <end position="450"/>
    </location>
</feature>
<dbReference type="Proteomes" id="UP000240621">
    <property type="component" value="Unassembled WGS sequence"/>
</dbReference>
<evidence type="ECO:0000313" key="6">
    <source>
        <dbReference type="Proteomes" id="UP000396862"/>
    </source>
</evidence>
<dbReference type="OrthoDB" id="1119934at2"/>
<dbReference type="Pfam" id="PF02469">
    <property type="entry name" value="Fasciclin"/>
    <property type="match status" value="3"/>
</dbReference>
<evidence type="ECO:0000313" key="3">
    <source>
        <dbReference type="EMBL" id="GET22597.1"/>
    </source>
</evidence>
<dbReference type="AlphaFoldDB" id="A0A2P8CAK9"/>
<dbReference type="InterPro" id="IPR036378">
    <property type="entry name" value="FAS1_dom_sf"/>
</dbReference>
<evidence type="ECO:0000313" key="5">
    <source>
        <dbReference type="Proteomes" id="UP000240621"/>
    </source>
</evidence>
<protein>
    <submittedName>
        <fullName evidence="4">Transforming growth factor-beta-induced protein</fullName>
    </submittedName>
</protein>
<name>A0A2P8CAK9_9BACT</name>
<keyword evidence="6" id="KW-1185">Reference proteome</keyword>
<feature type="domain" description="FAS1" evidence="2">
    <location>
        <begin position="178"/>
        <end position="315"/>
    </location>
</feature>
<evidence type="ECO:0000259" key="2">
    <source>
        <dbReference type="PROSITE" id="PS50213"/>
    </source>
</evidence>
<keyword evidence="1" id="KW-0732">Signal</keyword>
<sequence length="452" mass="47389">MKAIKISRLLVTMLVLGFVFMSCKDDDDNTTTVEQPQMEQTIAEKAIGTENLSSLVAALQAADLVDPFTKSGNYTVFAPTNEAFAQFLTDNNFASLSEVPKEVLANVLLYHVVNSRVMSSDLSAGYSPSMLPASEDNYVSLYFPEGNVTRINGYSNVTTADIEASNGVIHIVDKVLTPPTVVDHAVMNSSFSSLVAAVTKASLVDALNDGENLTVFAPVDAAFASLLSDLGLSSLDDLTAEDLTPILLYHVLGTSVPAASVAEGYVPTLSMANDNNLSLYIQLMDGNVMLNGQSNVVATDVFGTNGVIHVIDKVILPQTIADFAVSNPAFSQLVAALSQANLVDAFNGSDVYTVFAPVDAAFDALYSQLGISGATDLTAEDLTPILTAHAVNGNVLSSTLTSGSVPTLNSNKSLDIAVAESGVTIDGDINVVATDVQATNGVIHVIDKVIVP</sequence>